<evidence type="ECO:0000313" key="1">
    <source>
        <dbReference type="EMBL" id="MEF7615343.1"/>
    </source>
</evidence>
<dbReference type="RefSeq" id="WP_332290525.1">
    <property type="nucleotide sequence ID" value="NZ_JAZIBG010000028.1"/>
</dbReference>
<reference evidence="1 2" key="1">
    <citation type="submission" date="2024-02" db="EMBL/GenBank/DDBJ databases">
        <title>Genome sequence of Aquincola sp. MAHUQ-54.</title>
        <authorList>
            <person name="Huq M.A."/>
        </authorList>
    </citation>
    <scope>NUCLEOTIDE SEQUENCE [LARGE SCALE GENOMIC DNA]</scope>
    <source>
        <strain evidence="1 2">MAHUQ-54</strain>
    </source>
</reference>
<dbReference type="EMBL" id="JAZIBG010000028">
    <property type="protein sequence ID" value="MEF7615343.1"/>
    <property type="molecule type" value="Genomic_DNA"/>
</dbReference>
<sequence length="165" mass="17241">MNPSLDQLAKQVDLNAPSNERLRLAFGHACVLRVQHLLEEPAVADCLGGLGQYLGGSLSRTQLEQLAAEAARLANHHQGSKSIDGCGHAAVSATYAVANALAGKALAAAEYAAYATVYGQGGYAAVADLESFEPEFDWQVQCLASLAGQEPSPHRPPLVASEQTS</sequence>
<evidence type="ECO:0000313" key="2">
    <source>
        <dbReference type="Proteomes" id="UP001336250"/>
    </source>
</evidence>
<accession>A0AAW9Q5T4</accession>
<comment type="caution">
    <text evidence="1">The sequence shown here is derived from an EMBL/GenBank/DDBJ whole genome shotgun (WGS) entry which is preliminary data.</text>
</comment>
<name>A0AAW9Q5T4_9BURK</name>
<dbReference type="Proteomes" id="UP001336250">
    <property type="component" value="Unassembled WGS sequence"/>
</dbReference>
<gene>
    <name evidence="1" type="ORF">V4F39_15600</name>
</gene>
<dbReference type="AlphaFoldDB" id="A0AAW9Q5T4"/>
<keyword evidence="2" id="KW-1185">Reference proteome</keyword>
<protein>
    <submittedName>
        <fullName evidence="1">Uncharacterized protein</fullName>
    </submittedName>
</protein>
<proteinExistence type="predicted"/>
<organism evidence="1 2">
    <name type="scientific">Aquincola agrisoli</name>
    <dbReference type="NCBI Taxonomy" id="3119538"/>
    <lineage>
        <taxon>Bacteria</taxon>
        <taxon>Pseudomonadati</taxon>
        <taxon>Pseudomonadota</taxon>
        <taxon>Betaproteobacteria</taxon>
        <taxon>Burkholderiales</taxon>
        <taxon>Sphaerotilaceae</taxon>
        <taxon>Aquincola</taxon>
    </lineage>
</organism>